<dbReference type="SUPFAM" id="SSF53756">
    <property type="entry name" value="UDP-Glycosyltransferase/glycogen phosphorylase"/>
    <property type="match status" value="1"/>
</dbReference>
<evidence type="ECO:0000313" key="3">
    <source>
        <dbReference type="Proteomes" id="UP000075260"/>
    </source>
</evidence>
<feature type="domain" description="Glycosyl transferase family 1" evidence="1">
    <location>
        <begin position="195"/>
        <end position="347"/>
    </location>
</feature>
<dbReference type="Gene3D" id="3.40.50.2000">
    <property type="entry name" value="Glycogen Phosphorylase B"/>
    <property type="match status" value="2"/>
</dbReference>
<proteinExistence type="predicted"/>
<reference evidence="2 3" key="1">
    <citation type="submission" date="2014-02" db="EMBL/GenBank/DDBJ databases">
        <title>The small core and large imbalanced accessory genome model reveals a collaborative survival strategy of Sorangium cellulosum strains in nature.</title>
        <authorList>
            <person name="Han K."/>
            <person name="Peng R."/>
            <person name="Blom J."/>
            <person name="Li Y.-Z."/>
        </authorList>
    </citation>
    <scope>NUCLEOTIDE SEQUENCE [LARGE SCALE GENOMIC DNA]</scope>
    <source>
        <strain evidence="2 3">So0008-312</strain>
    </source>
</reference>
<evidence type="ECO:0000313" key="2">
    <source>
        <dbReference type="EMBL" id="KYF66112.1"/>
    </source>
</evidence>
<dbReference type="PANTHER" id="PTHR12526:SF630">
    <property type="entry name" value="GLYCOSYLTRANSFERASE"/>
    <property type="match status" value="1"/>
</dbReference>
<sequence length="370" mass="41117">MNDMAEKKRVLFVGSFKPPVDGRIGGQYFACRSLIDSGLGDEFDFLLVDSTIDSIRVRSALHRMHKIVPRVLRCIKDLLFSRVDAVLLFSSSGLSFVEKGSVGLLGKLLGKKVVIFPRSGPIVDNVARSKLYREYLSLVVRSCDVVICQSEHWRSFFSSFVPEESGVELLVIENWLPDSYFARGAAKSYPQSMDRPLKVLYYNRIERGKGIYDFLEAMLLLQSENAPVEARIYGDGSELDNVKAFIRERGLKNTEYAGWLSTDKMDVIPSFDLCVFASHSEGFPNALLEVMALGVPAVASRVGAVNDLIVSGVNGILVDVGRPAQIADAVRTVLREPALLEQFSRRSLERTSQNSVNNAVSKFMSMLSEL</sequence>
<name>A0A150QE20_SORCE</name>
<dbReference type="CDD" id="cd03801">
    <property type="entry name" value="GT4_PimA-like"/>
    <property type="match status" value="1"/>
</dbReference>
<dbReference type="Proteomes" id="UP000075260">
    <property type="component" value="Unassembled WGS sequence"/>
</dbReference>
<dbReference type="InterPro" id="IPR001296">
    <property type="entry name" value="Glyco_trans_1"/>
</dbReference>
<gene>
    <name evidence="2" type="ORF">BE15_16845</name>
</gene>
<evidence type="ECO:0000259" key="1">
    <source>
        <dbReference type="Pfam" id="PF00534"/>
    </source>
</evidence>
<comment type="caution">
    <text evidence="2">The sequence shown here is derived from an EMBL/GenBank/DDBJ whole genome shotgun (WGS) entry which is preliminary data.</text>
</comment>
<accession>A0A150QE20</accession>
<organism evidence="2 3">
    <name type="scientific">Sorangium cellulosum</name>
    <name type="common">Polyangium cellulosum</name>
    <dbReference type="NCBI Taxonomy" id="56"/>
    <lineage>
        <taxon>Bacteria</taxon>
        <taxon>Pseudomonadati</taxon>
        <taxon>Myxococcota</taxon>
        <taxon>Polyangia</taxon>
        <taxon>Polyangiales</taxon>
        <taxon>Polyangiaceae</taxon>
        <taxon>Sorangium</taxon>
    </lineage>
</organism>
<dbReference type="GO" id="GO:0016757">
    <property type="term" value="F:glycosyltransferase activity"/>
    <property type="evidence" value="ECO:0007669"/>
    <property type="project" value="InterPro"/>
</dbReference>
<dbReference type="EMBL" id="JEMA01000771">
    <property type="protein sequence ID" value="KYF66112.1"/>
    <property type="molecule type" value="Genomic_DNA"/>
</dbReference>
<protein>
    <recommendedName>
        <fullName evidence="1">Glycosyl transferase family 1 domain-containing protein</fullName>
    </recommendedName>
</protein>
<dbReference type="PANTHER" id="PTHR12526">
    <property type="entry name" value="GLYCOSYLTRANSFERASE"/>
    <property type="match status" value="1"/>
</dbReference>
<dbReference type="Pfam" id="PF00534">
    <property type="entry name" value="Glycos_transf_1"/>
    <property type="match status" value="1"/>
</dbReference>
<dbReference type="AlphaFoldDB" id="A0A150QE20"/>